<feature type="transmembrane region" description="Helical" evidence="2">
    <location>
        <begin position="283"/>
        <end position="303"/>
    </location>
</feature>
<dbReference type="SUPFAM" id="SSF103473">
    <property type="entry name" value="MFS general substrate transporter"/>
    <property type="match status" value="1"/>
</dbReference>
<dbReference type="Proteomes" id="UP000260773">
    <property type="component" value="Unassembled WGS sequence"/>
</dbReference>
<comment type="subcellular location">
    <subcellularLocation>
        <location evidence="1">Cell membrane</location>
        <topology evidence="1">Multi-pass membrane protein</topology>
    </subcellularLocation>
</comment>
<protein>
    <submittedName>
        <fullName evidence="3">MFS transporter</fullName>
    </submittedName>
</protein>
<dbReference type="GO" id="GO:0022857">
    <property type="term" value="F:transmembrane transporter activity"/>
    <property type="evidence" value="ECO:0007669"/>
    <property type="project" value="InterPro"/>
</dbReference>
<feature type="transmembrane region" description="Helical" evidence="2">
    <location>
        <begin position="12"/>
        <end position="35"/>
    </location>
</feature>
<keyword evidence="2" id="KW-0472">Membrane</keyword>
<feature type="transmembrane region" description="Helical" evidence="2">
    <location>
        <begin position="350"/>
        <end position="376"/>
    </location>
</feature>
<dbReference type="InterPro" id="IPR011701">
    <property type="entry name" value="MFS"/>
</dbReference>
<keyword evidence="2" id="KW-1133">Transmembrane helix</keyword>
<keyword evidence="2" id="KW-0812">Transmembrane</keyword>
<proteinExistence type="predicted"/>
<accession>A0A3E2TQJ6</accession>
<organism evidence="3 4">
    <name type="scientific">Coprococcus catus</name>
    <dbReference type="NCBI Taxonomy" id="116085"/>
    <lineage>
        <taxon>Bacteria</taxon>
        <taxon>Bacillati</taxon>
        <taxon>Bacillota</taxon>
        <taxon>Clostridia</taxon>
        <taxon>Lachnospirales</taxon>
        <taxon>Lachnospiraceae</taxon>
        <taxon>Coprococcus</taxon>
    </lineage>
</organism>
<dbReference type="Pfam" id="PF07690">
    <property type="entry name" value="MFS_1"/>
    <property type="match status" value="1"/>
</dbReference>
<dbReference type="EMBL" id="QVEP01000008">
    <property type="protein sequence ID" value="RGB80894.1"/>
    <property type="molecule type" value="Genomic_DNA"/>
</dbReference>
<sequence>MEENNKKRQLQRAVFVFTLVVCLSAIAGGLGSATFSNYFKEVYHVDSAQRGFLEIPRESPGVLCALIISALAGYSDIGIAAVSQVLVMVGLMVMGAFSPSYGMMMIFLFIQSLGMHLFMPLNDAISMDLAREGEVGKTLGNFKSKANMCTMVTAFVIFAGYRWGFFSFEDKILKPFVIAAILSLIAAGLLVYMKKIMPRTQIQAKTKSKFVMRKKYMPYYLTLVAYGCQKRIKLVFGPWIIIELMGKGADTVALLGIVTSFIGAFFSKYLGKMLDEKGLKYTMIFEGGYLLVVIAALGAAAGALERGGLGSHGIWVFLVYCLYILAFLLEQFNMVHAFMMRKLAIDPSEVTASLSVGLSLDHILAITVSAVLGVIWEKFGAEYVFFLTAATSLMQIGVGLYMGRQLAKQEMQR</sequence>
<feature type="transmembrane region" description="Helical" evidence="2">
    <location>
        <begin position="382"/>
        <end position="403"/>
    </location>
</feature>
<evidence type="ECO:0000313" key="4">
    <source>
        <dbReference type="Proteomes" id="UP000260773"/>
    </source>
</evidence>
<gene>
    <name evidence="3" type="ORF">DW070_04880</name>
</gene>
<feature type="transmembrane region" description="Helical" evidence="2">
    <location>
        <begin position="219"/>
        <end position="241"/>
    </location>
</feature>
<evidence type="ECO:0000256" key="2">
    <source>
        <dbReference type="SAM" id="Phobius"/>
    </source>
</evidence>
<reference evidence="3 4" key="1">
    <citation type="submission" date="2018-08" db="EMBL/GenBank/DDBJ databases">
        <title>A genome reference for cultivated species of the human gut microbiota.</title>
        <authorList>
            <person name="Zou Y."/>
            <person name="Xue W."/>
            <person name="Luo G."/>
        </authorList>
    </citation>
    <scope>NUCLEOTIDE SEQUENCE [LARGE SCALE GENOMIC DNA]</scope>
    <source>
        <strain evidence="3 4">AF45-17</strain>
    </source>
</reference>
<feature type="transmembrane region" description="Helical" evidence="2">
    <location>
        <begin position="146"/>
        <end position="166"/>
    </location>
</feature>
<feature type="transmembrane region" description="Helical" evidence="2">
    <location>
        <begin position="253"/>
        <end position="271"/>
    </location>
</feature>
<dbReference type="RefSeq" id="WP_015515459.1">
    <property type="nucleotide sequence ID" value="NZ_JAQDKA010000001.1"/>
</dbReference>
<dbReference type="InterPro" id="IPR036259">
    <property type="entry name" value="MFS_trans_sf"/>
</dbReference>
<dbReference type="GO" id="GO:0005886">
    <property type="term" value="C:plasma membrane"/>
    <property type="evidence" value="ECO:0007669"/>
    <property type="project" value="UniProtKB-SubCell"/>
</dbReference>
<evidence type="ECO:0000256" key="1">
    <source>
        <dbReference type="ARBA" id="ARBA00004651"/>
    </source>
</evidence>
<feature type="transmembrane region" description="Helical" evidence="2">
    <location>
        <begin position="172"/>
        <end position="193"/>
    </location>
</feature>
<name>A0A3E2TQJ6_9FIRM</name>
<feature type="transmembrane region" description="Helical" evidence="2">
    <location>
        <begin position="309"/>
        <end position="329"/>
    </location>
</feature>
<dbReference type="AlphaFoldDB" id="A0A3E2TQJ6"/>
<evidence type="ECO:0000313" key="3">
    <source>
        <dbReference type="EMBL" id="RGB80894.1"/>
    </source>
</evidence>
<dbReference type="Gene3D" id="1.20.1250.20">
    <property type="entry name" value="MFS general substrate transporter like domains"/>
    <property type="match status" value="1"/>
</dbReference>
<comment type="caution">
    <text evidence="3">The sequence shown here is derived from an EMBL/GenBank/DDBJ whole genome shotgun (WGS) entry which is preliminary data.</text>
</comment>